<protein>
    <submittedName>
        <fullName evidence="1">Uncharacterized protein</fullName>
    </submittedName>
</protein>
<dbReference type="EMBL" id="LAZR01036207">
    <property type="protein sequence ID" value="KKL25459.1"/>
    <property type="molecule type" value="Genomic_DNA"/>
</dbReference>
<organism evidence="1">
    <name type="scientific">marine sediment metagenome</name>
    <dbReference type="NCBI Taxonomy" id="412755"/>
    <lineage>
        <taxon>unclassified sequences</taxon>
        <taxon>metagenomes</taxon>
        <taxon>ecological metagenomes</taxon>
    </lineage>
</organism>
<sequence length="147" mass="15426">MAFLMSKDVKATLVQVGLVDGQSDPESDPVDMQGYEGVVFVGNINTVTGAATVKLTPEQSTATGGSYSAISTAANIISTAGSADKFLMTDVYRPRERFVKCLLTRAAANSVYGGTMAYQYGPGAKTPVTHSTTTADTVPVFHHPQTT</sequence>
<comment type="caution">
    <text evidence="1">The sequence shown here is derived from an EMBL/GenBank/DDBJ whole genome shotgun (WGS) entry which is preliminary data.</text>
</comment>
<evidence type="ECO:0000313" key="1">
    <source>
        <dbReference type="EMBL" id="KKL25459.1"/>
    </source>
</evidence>
<proteinExistence type="predicted"/>
<gene>
    <name evidence="1" type="ORF">LCGC14_2405080</name>
</gene>
<name>A0A0F9BU50_9ZZZZ</name>
<reference evidence="1" key="1">
    <citation type="journal article" date="2015" name="Nature">
        <title>Complex archaea that bridge the gap between prokaryotes and eukaryotes.</title>
        <authorList>
            <person name="Spang A."/>
            <person name="Saw J.H."/>
            <person name="Jorgensen S.L."/>
            <person name="Zaremba-Niedzwiedzka K."/>
            <person name="Martijn J."/>
            <person name="Lind A.E."/>
            <person name="van Eijk R."/>
            <person name="Schleper C."/>
            <person name="Guy L."/>
            <person name="Ettema T.J."/>
        </authorList>
    </citation>
    <scope>NUCLEOTIDE SEQUENCE</scope>
</reference>
<dbReference type="AlphaFoldDB" id="A0A0F9BU50"/>
<accession>A0A0F9BU50</accession>